<gene>
    <name evidence="5" type="ORF">OM33_08785</name>
</gene>
<evidence type="ECO:0000256" key="3">
    <source>
        <dbReference type="ARBA" id="ARBA00022840"/>
    </source>
</evidence>
<evidence type="ECO:0000313" key="5">
    <source>
        <dbReference type="EMBL" id="AIY66334.1"/>
    </source>
</evidence>
<dbReference type="Pfam" id="PF00005">
    <property type="entry name" value="ABC_tran"/>
    <property type="match status" value="1"/>
</dbReference>
<keyword evidence="6" id="KW-1185">Reference proteome</keyword>
<dbReference type="Proteomes" id="UP000030341">
    <property type="component" value="Chromosome 1"/>
</dbReference>
<sequence>MLGVILFQVNGVTKLYFDKVVFSNYTAQFDAERLLITGPNGLGKSTLFSLLAGLEPFQSGEIMLAGKMLPTSELQRKVALSSDKIVFPAFLTAKQVLALTAQYQQCSDVAPLIEKFGFSNFVETKVVNLSSGNLKKLQLINALMRKVDVLLLDEPTAALEHKSHPILMEFIKQFTGQVIVTSHEPEPFINANFTLQALVND</sequence>
<organism evidence="5 6">
    <name type="scientific">Pseudoalteromonas piratica</name>
    <dbReference type="NCBI Taxonomy" id="1348114"/>
    <lineage>
        <taxon>Bacteria</taxon>
        <taxon>Pseudomonadati</taxon>
        <taxon>Pseudomonadota</taxon>
        <taxon>Gammaproteobacteria</taxon>
        <taxon>Alteromonadales</taxon>
        <taxon>Pseudoalteromonadaceae</taxon>
        <taxon>Pseudoalteromonas</taxon>
    </lineage>
</organism>
<dbReference type="KEGG" id="pseo:OM33_08785"/>
<keyword evidence="1" id="KW-0813">Transport</keyword>
<dbReference type="GO" id="GO:0016887">
    <property type="term" value="F:ATP hydrolysis activity"/>
    <property type="evidence" value="ECO:0007669"/>
    <property type="project" value="InterPro"/>
</dbReference>
<dbReference type="Gene3D" id="3.40.50.300">
    <property type="entry name" value="P-loop containing nucleotide triphosphate hydrolases"/>
    <property type="match status" value="1"/>
</dbReference>
<keyword evidence="2" id="KW-0547">Nucleotide-binding</keyword>
<dbReference type="PROSITE" id="PS50893">
    <property type="entry name" value="ABC_TRANSPORTER_2"/>
    <property type="match status" value="1"/>
</dbReference>
<dbReference type="PANTHER" id="PTHR42939">
    <property type="entry name" value="ABC TRANSPORTER ATP-BINDING PROTEIN ALBC-RELATED"/>
    <property type="match status" value="1"/>
</dbReference>
<dbReference type="EMBL" id="CP009888">
    <property type="protein sequence ID" value="AIY66334.1"/>
    <property type="molecule type" value="Genomic_DNA"/>
</dbReference>
<dbReference type="SMART" id="SM00382">
    <property type="entry name" value="AAA"/>
    <property type="match status" value="1"/>
</dbReference>
<keyword evidence="3" id="KW-0067">ATP-binding</keyword>
<dbReference type="SUPFAM" id="SSF52540">
    <property type="entry name" value="P-loop containing nucleoside triphosphate hydrolases"/>
    <property type="match status" value="1"/>
</dbReference>
<dbReference type="eggNOG" id="COG1131">
    <property type="taxonomic scope" value="Bacteria"/>
</dbReference>
<feature type="domain" description="ABC transporter" evidence="4">
    <location>
        <begin position="7"/>
        <end position="201"/>
    </location>
</feature>
<evidence type="ECO:0000313" key="6">
    <source>
        <dbReference type="Proteomes" id="UP000030341"/>
    </source>
</evidence>
<dbReference type="PROSITE" id="PS00211">
    <property type="entry name" value="ABC_TRANSPORTER_1"/>
    <property type="match status" value="1"/>
</dbReference>
<dbReference type="OrthoDB" id="5945851at2"/>
<protein>
    <recommendedName>
        <fullName evidence="4">ABC transporter domain-containing protein</fullName>
    </recommendedName>
</protein>
<dbReference type="HOGENOM" id="CLU_000604_1_2_6"/>
<dbReference type="GO" id="GO:0005524">
    <property type="term" value="F:ATP binding"/>
    <property type="evidence" value="ECO:0007669"/>
    <property type="project" value="UniProtKB-KW"/>
</dbReference>
<dbReference type="PANTHER" id="PTHR42939:SF1">
    <property type="entry name" value="ABC TRANSPORTER ATP-BINDING PROTEIN ALBC-RELATED"/>
    <property type="match status" value="1"/>
</dbReference>
<dbReference type="STRING" id="1348114.OM33_08785"/>
<evidence type="ECO:0000256" key="1">
    <source>
        <dbReference type="ARBA" id="ARBA00022448"/>
    </source>
</evidence>
<reference evidence="5 6" key="1">
    <citation type="submission" date="2014-11" db="EMBL/GenBank/DDBJ databases">
        <title>Complete Genome Sequence of Pseudoalteromonas sp. Strain OCN003 Isolated from Kaneohe Bay, Oahu, Hawaii.</title>
        <authorList>
            <person name="Beurmann S."/>
            <person name="Videau P."/>
            <person name="Ushijima B."/>
            <person name="Smith A.M."/>
            <person name="Aeby G.S."/>
            <person name="Callahan S.M."/>
            <person name="Belcaid M."/>
        </authorList>
    </citation>
    <scope>NUCLEOTIDE SEQUENCE [LARGE SCALE GENOMIC DNA]</scope>
    <source>
        <strain evidence="5 6">OCN003</strain>
    </source>
</reference>
<dbReference type="InterPro" id="IPR017871">
    <property type="entry name" value="ABC_transporter-like_CS"/>
</dbReference>
<evidence type="ECO:0000256" key="2">
    <source>
        <dbReference type="ARBA" id="ARBA00022741"/>
    </source>
</evidence>
<name>A0A0A7EI62_9GAMM</name>
<proteinExistence type="predicted"/>
<evidence type="ECO:0000259" key="4">
    <source>
        <dbReference type="PROSITE" id="PS50893"/>
    </source>
</evidence>
<accession>A0A0A7EI62</accession>
<dbReference type="InterPro" id="IPR027417">
    <property type="entry name" value="P-loop_NTPase"/>
</dbReference>
<dbReference type="InterPro" id="IPR051782">
    <property type="entry name" value="ABC_Transporter_VariousFunc"/>
</dbReference>
<dbReference type="AlphaFoldDB" id="A0A0A7EI62"/>
<dbReference type="InterPro" id="IPR003593">
    <property type="entry name" value="AAA+_ATPase"/>
</dbReference>
<dbReference type="InterPro" id="IPR003439">
    <property type="entry name" value="ABC_transporter-like_ATP-bd"/>
</dbReference>